<evidence type="ECO:0000256" key="1">
    <source>
        <dbReference type="ARBA" id="ARBA00022679"/>
    </source>
</evidence>
<dbReference type="Proteomes" id="UP001596524">
    <property type="component" value="Unassembled WGS sequence"/>
</dbReference>
<evidence type="ECO:0000313" key="5">
    <source>
        <dbReference type="EMBL" id="MFC7358797.1"/>
    </source>
</evidence>
<name>A0ABW2MY26_9ACTN</name>
<keyword evidence="6" id="KW-1185">Reference proteome</keyword>
<dbReference type="RefSeq" id="WP_255890427.1">
    <property type="nucleotide sequence ID" value="NZ_JAFMZM010000003.1"/>
</dbReference>
<dbReference type="GO" id="GO:0016746">
    <property type="term" value="F:acyltransferase activity"/>
    <property type="evidence" value="ECO:0007669"/>
    <property type="project" value="UniProtKB-KW"/>
</dbReference>
<feature type="domain" description="N-acetyltransferase" evidence="4">
    <location>
        <begin position="7"/>
        <end position="166"/>
    </location>
</feature>
<dbReference type="PROSITE" id="PS51186">
    <property type="entry name" value="GNAT"/>
    <property type="match status" value="1"/>
</dbReference>
<organism evidence="5 6">
    <name type="scientific">Nocardioides astragali</name>
    <dbReference type="NCBI Taxonomy" id="1776736"/>
    <lineage>
        <taxon>Bacteria</taxon>
        <taxon>Bacillati</taxon>
        <taxon>Actinomycetota</taxon>
        <taxon>Actinomycetes</taxon>
        <taxon>Propionibacteriales</taxon>
        <taxon>Nocardioidaceae</taxon>
        <taxon>Nocardioides</taxon>
    </lineage>
</organism>
<dbReference type="EMBL" id="JBHTCH010000001">
    <property type="protein sequence ID" value="MFC7358797.1"/>
    <property type="molecule type" value="Genomic_DNA"/>
</dbReference>
<evidence type="ECO:0000256" key="3">
    <source>
        <dbReference type="ARBA" id="ARBA00038502"/>
    </source>
</evidence>
<keyword evidence="2 5" id="KW-0012">Acyltransferase</keyword>
<dbReference type="CDD" id="cd04301">
    <property type="entry name" value="NAT_SF"/>
    <property type="match status" value="1"/>
</dbReference>
<evidence type="ECO:0000259" key="4">
    <source>
        <dbReference type="PROSITE" id="PS51186"/>
    </source>
</evidence>
<gene>
    <name evidence="5" type="ORF">ACFQO6_00840</name>
</gene>
<dbReference type="InterPro" id="IPR000182">
    <property type="entry name" value="GNAT_dom"/>
</dbReference>
<sequence>MSEDPRMELLALDHAGALERFELANRMFFAERVGDRGDDFFEHFEDRLAERVRENDERTSLFFVVLDGEGEVLGRVNITDIDRPEATELGFRIAEDAQGRGIARQGVAAALEVAASRGVRTVKARVSAENLASHRVLQHCGFEETGPTEPPISSPTTFIGYRKDLHGSC</sequence>
<dbReference type="SUPFAM" id="SSF55729">
    <property type="entry name" value="Acyl-CoA N-acyltransferases (Nat)"/>
    <property type="match status" value="1"/>
</dbReference>
<dbReference type="InterPro" id="IPR016181">
    <property type="entry name" value="Acyl_CoA_acyltransferase"/>
</dbReference>
<keyword evidence="1 5" id="KW-0808">Transferase</keyword>
<evidence type="ECO:0000313" key="6">
    <source>
        <dbReference type="Proteomes" id="UP001596524"/>
    </source>
</evidence>
<dbReference type="Pfam" id="PF13302">
    <property type="entry name" value="Acetyltransf_3"/>
    <property type="match status" value="1"/>
</dbReference>
<dbReference type="EC" id="2.3.-.-" evidence="5"/>
<comment type="caution">
    <text evidence="5">The sequence shown here is derived from an EMBL/GenBank/DDBJ whole genome shotgun (WGS) entry which is preliminary data.</text>
</comment>
<dbReference type="PANTHER" id="PTHR43792">
    <property type="entry name" value="GNAT FAMILY, PUTATIVE (AFU_ORTHOLOGUE AFUA_3G00765)-RELATED-RELATED"/>
    <property type="match status" value="1"/>
</dbReference>
<accession>A0ABW2MY26</accession>
<dbReference type="InterPro" id="IPR051531">
    <property type="entry name" value="N-acetyltransferase"/>
</dbReference>
<comment type="similarity">
    <text evidence="3">Belongs to the acetyltransferase family. RimJ subfamily.</text>
</comment>
<reference evidence="6" key="1">
    <citation type="journal article" date="2019" name="Int. J. Syst. Evol. Microbiol.">
        <title>The Global Catalogue of Microorganisms (GCM) 10K type strain sequencing project: providing services to taxonomists for standard genome sequencing and annotation.</title>
        <authorList>
            <consortium name="The Broad Institute Genomics Platform"/>
            <consortium name="The Broad Institute Genome Sequencing Center for Infectious Disease"/>
            <person name="Wu L."/>
            <person name="Ma J."/>
        </authorList>
    </citation>
    <scope>NUCLEOTIDE SEQUENCE [LARGE SCALE GENOMIC DNA]</scope>
    <source>
        <strain evidence="6">FCH27</strain>
    </source>
</reference>
<proteinExistence type="inferred from homology"/>
<dbReference type="PANTHER" id="PTHR43792:SF8">
    <property type="entry name" value="[RIBOSOMAL PROTEIN US5]-ALANINE N-ACETYLTRANSFERASE"/>
    <property type="match status" value="1"/>
</dbReference>
<evidence type="ECO:0000256" key="2">
    <source>
        <dbReference type="ARBA" id="ARBA00023315"/>
    </source>
</evidence>
<protein>
    <submittedName>
        <fullName evidence="5">GNAT family N-acetyltransferase</fullName>
        <ecNumber evidence="5">2.3.-.-</ecNumber>
    </submittedName>
</protein>
<dbReference type="Gene3D" id="3.40.630.30">
    <property type="match status" value="1"/>
</dbReference>